<feature type="domain" description="HTH tetR-type" evidence="3">
    <location>
        <begin position="1"/>
        <end position="61"/>
    </location>
</feature>
<dbReference type="PROSITE" id="PS50977">
    <property type="entry name" value="HTH_TETR_2"/>
    <property type="match status" value="1"/>
</dbReference>
<dbReference type="EMBL" id="CP037954">
    <property type="protein sequence ID" value="QBO59243.1"/>
    <property type="molecule type" value="Genomic_DNA"/>
</dbReference>
<gene>
    <name evidence="4" type="primary">kstR2</name>
    <name evidence="4" type="ORF">NBC122_02439</name>
</gene>
<name>A0A4P6ZHQ8_9FLAO</name>
<dbReference type="SUPFAM" id="SSF46689">
    <property type="entry name" value="Homeodomain-like"/>
    <property type="match status" value="1"/>
</dbReference>
<evidence type="ECO:0000256" key="1">
    <source>
        <dbReference type="ARBA" id="ARBA00023125"/>
    </source>
</evidence>
<dbReference type="Gene3D" id="1.10.357.10">
    <property type="entry name" value="Tetracycline Repressor, domain 2"/>
    <property type="match status" value="1"/>
</dbReference>
<reference evidence="4 5" key="1">
    <citation type="submission" date="2019-03" db="EMBL/GenBank/DDBJ databases">
        <authorList>
            <person name="Kim H."/>
            <person name="Yu S.-M."/>
        </authorList>
    </citation>
    <scope>NUCLEOTIDE SEQUENCE [LARGE SCALE GENOMIC DNA]</scope>
    <source>
        <strain evidence="4 5">NBC122</strain>
    </source>
</reference>
<feature type="DNA-binding region" description="H-T-H motif" evidence="2">
    <location>
        <begin position="24"/>
        <end position="43"/>
    </location>
</feature>
<evidence type="ECO:0000256" key="2">
    <source>
        <dbReference type="PROSITE-ProRule" id="PRU00335"/>
    </source>
</evidence>
<proteinExistence type="predicted"/>
<keyword evidence="5" id="KW-1185">Reference proteome</keyword>
<protein>
    <submittedName>
        <fullName evidence="4">HTH-type transcriptional repressor KstR2</fullName>
    </submittedName>
</protein>
<dbReference type="InterPro" id="IPR009057">
    <property type="entry name" value="Homeodomain-like_sf"/>
</dbReference>
<dbReference type="Proteomes" id="UP000294419">
    <property type="component" value="Chromosome"/>
</dbReference>
<evidence type="ECO:0000313" key="5">
    <source>
        <dbReference type="Proteomes" id="UP000294419"/>
    </source>
</evidence>
<evidence type="ECO:0000313" key="4">
    <source>
        <dbReference type="EMBL" id="QBO59243.1"/>
    </source>
</evidence>
<keyword evidence="1 2" id="KW-0238">DNA-binding</keyword>
<dbReference type="Pfam" id="PF00440">
    <property type="entry name" value="TetR_N"/>
    <property type="match status" value="1"/>
</dbReference>
<dbReference type="GO" id="GO:0003677">
    <property type="term" value="F:DNA binding"/>
    <property type="evidence" value="ECO:0007669"/>
    <property type="project" value="UniProtKB-UniRule"/>
</dbReference>
<dbReference type="Gene3D" id="1.10.10.60">
    <property type="entry name" value="Homeodomain-like"/>
    <property type="match status" value="1"/>
</dbReference>
<dbReference type="RefSeq" id="WP_133440597.1">
    <property type="nucleotide sequence ID" value="NZ_CP037954.1"/>
</dbReference>
<accession>A0A4P6ZHQ8</accession>
<sequence>MEENTIFLTKVSQLFIENGAKTLTMDDIAKAFGISKKTLYVKYKNKEELIEEVLHFKLEEIIARLKYLDQTIQNAIERMFCRDEEMDNVADSNNTILIKQLIKYYPAIFNKHMIEFSDKFAEVLVHNIEKGREQGLYRTNFDAEVYSKLFFQLIMSMENPLYVDPSTINKVYYKHEIMSMYMNAITNEKGKQILKNLNY</sequence>
<dbReference type="InterPro" id="IPR001647">
    <property type="entry name" value="HTH_TetR"/>
</dbReference>
<dbReference type="OrthoDB" id="881297at2"/>
<evidence type="ECO:0000259" key="3">
    <source>
        <dbReference type="PROSITE" id="PS50977"/>
    </source>
</evidence>
<organism evidence="4 5">
    <name type="scientific">Chryseobacterium salivictor</name>
    <dbReference type="NCBI Taxonomy" id="2547600"/>
    <lineage>
        <taxon>Bacteria</taxon>
        <taxon>Pseudomonadati</taxon>
        <taxon>Bacteroidota</taxon>
        <taxon>Flavobacteriia</taxon>
        <taxon>Flavobacteriales</taxon>
        <taxon>Weeksellaceae</taxon>
        <taxon>Chryseobacterium group</taxon>
        <taxon>Chryseobacterium</taxon>
    </lineage>
</organism>
<dbReference type="InterPro" id="IPR036271">
    <property type="entry name" value="Tet_transcr_reg_TetR-rel_C_sf"/>
</dbReference>
<dbReference type="PRINTS" id="PR00455">
    <property type="entry name" value="HTHTETR"/>
</dbReference>
<dbReference type="AlphaFoldDB" id="A0A4P6ZHQ8"/>
<dbReference type="KEGG" id="csal:NBC122_02439"/>
<dbReference type="SUPFAM" id="SSF48498">
    <property type="entry name" value="Tetracyclin repressor-like, C-terminal domain"/>
    <property type="match status" value="1"/>
</dbReference>